<comment type="caution">
    <text evidence="2">The sequence shown here is derived from an EMBL/GenBank/DDBJ whole genome shotgun (WGS) entry which is preliminary data.</text>
</comment>
<evidence type="ECO:0000313" key="2">
    <source>
        <dbReference type="EMBL" id="MDR5604326.1"/>
    </source>
</evidence>
<protein>
    <submittedName>
        <fullName evidence="2">Dynamin family protein</fullName>
    </submittedName>
</protein>
<feature type="non-terminal residue" evidence="2">
    <location>
        <position position="1"/>
    </location>
</feature>
<evidence type="ECO:0000313" key="3">
    <source>
        <dbReference type="Proteomes" id="UP001255050"/>
    </source>
</evidence>
<keyword evidence="3" id="KW-1185">Reference proteome</keyword>
<keyword evidence="1" id="KW-0175">Coiled coil</keyword>
<proteinExistence type="predicted"/>
<reference evidence="2 3" key="1">
    <citation type="submission" date="2023-08" db="EMBL/GenBank/DDBJ databases">
        <title>Whole genome sequencing of Staphylococcus coagulans NN-2474.</title>
        <authorList>
            <person name="Kropotov V.S."/>
            <person name="Boriskina E.V."/>
            <person name="Gordinskaya N.A."/>
            <person name="Shkurkina I.S."/>
            <person name="Kryazhev D.V."/>
            <person name="Alekseeva A.E."/>
            <person name="Makhova M.A."/>
        </authorList>
    </citation>
    <scope>NUCLEOTIDE SEQUENCE [LARGE SCALE GENOMIC DNA]</scope>
    <source>
        <strain evidence="2 3">NN-2474</strain>
    </source>
</reference>
<gene>
    <name evidence="2" type="ORF">RCO12_13115</name>
</gene>
<evidence type="ECO:0000256" key="1">
    <source>
        <dbReference type="SAM" id="Coils"/>
    </source>
</evidence>
<dbReference type="Proteomes" id="UP001255050">
    <property type="component" value="Unassembled WGS sequence"/>
</dbReference>
<organism evidence="2 3">
    <name type="scientific">Staphylococcus coagulans</name>
    <dbReference type="NCBI Taxonomy" id="74706"/>
    <lineage>
        <taxon>Bacteria</taxon>
        <taxon>Bacillati</taxon>
        <taxon>Bacillota</taxon>
        <taxon>Bacilli</taxon>
        <taxon>Bacillales</taxon>
        <taxon>Staphylococcaceae</taxon>
        <taxon>Staphylococcus</taxon>
    </lineage>
</organism>
<name>A0ABU1F1T2_9STAP</name>
<feature type="coiled-coil region" evidence="1">
    <location>
        <begin position="56"/>
        <end position="83"/>
    </location>
</feature>
<dbReference type="EMBL" id="JAVJGV010000343">
    <property type="protein sequence ID" value="MDR5604326.1"/>
    <property type="molecule type" value="Genomic_DNA"/>
</dbReference>
<accession>A0ABU1F1T2</accession>
<sequence length="116" mass="13075">PVDQSFLTISFYDMVNALPKQLTKKNIMQPQVQKQIQADIKDETVTLLQPRLADLRQALESMLDTLTTQAQQALEQIESQAQREIDTVLAVEVDDALIAQLQVETPKLLTILNSKD</sequence>